<feature type="transmembrane region" description="Helical" evidence="1">
    <location>
        <begin position="26"/>
        <end position="49"/>
    </location>
</feature>
<dbReference type="AlphaFoldDB" id="A0A437AKI9"/>
<protein>
    <recommendedName>
        <fullName evidence="4">Transmembrane protein</fullName>
    </recommendedName>
</protein>
<keyword evidence="3" id="KW-1185">Reference proteome</keyword>
<name>A0A437AKI9_9MICR</name>
<accession>A0A437AKI9</accession>
<keyword evidence="1" id="KW-0812">Transmembrane</keyword>
<evidence type="ECO:0000313" key="2">
    <source>
        <dbReference type="EMBL" id="RVD91701.1"/>
    </source>
</evidence>
<proteinExistence type="predicted"/>
<keyword evidence="1" id="KW-1133">Transmembrane helix</keyword>
<comment type="caution">
    <text evidence="2">The sequence shown here is derived from an EMBL/GenBank/DDBJ whole genome shotgun (WGS) entry which is preliminary data.</text>
</comment>
<keyword evidence="1" id="KW-0472">Membrane</keyword>
<feature type="transmembrane region" description="Helical" evidence="1">
    <location>
        <begin position="93"/>
        <end position="111"/>
    </location>
</feature>
<dbReference type="Proteomes" id="UP000282876">
    <property type="component" value="Unassembled WGS sequence"/>
</dbReference>
<evidence type="ECO:0000256" key="1">
    <source>
        <dbReference type="SAM" id="Phobius"/>
    </source>
</evidence>
<evidence type="ECO:0000313" key="3">
    <source>
        <dbReference type="Proteomes" id="UP000282876"/>
    </source>
</evidence>
<dbReference type="EMBL" id="RCSS01000439">
    <property type="protein sequence ID" value="RVD91701.1"/>
    <property type="molecule type" value="Genomic_DNA"/>
</dbReference>
<sequence>MPSNINQFSEQEIRHQETEITYDKEFIYTILIDRSINFILLMLIILQMFLFNKPIPQIFTIFILFLAMLLCYIIQSKRISFLFKFLDSYQQMLYILFCLIDFIKLYNYFLILEHFNFLFMLRFFSDLFVTLCLIFWVLKMIIKTEMKYHSHYLVLIRLSQSYFQ</sequence>
<reference evidence="2 3" key="1">
    <citation type="submission" date="2018-10" db="EMBL/GenBank/DDBJ databases">
        <title>Draft genome sequence of the microsporidian Tubulinosema ratisbonensis.</title>
        <authorList>
            <person name="Polonais V."/>
            <person name="Peyretaillade E."/>
            <person name="Niehus S."/>
            <person name="Wawrzyniak I."/>
            <person name="Franchet A."/>
            <person name="Gaspin C."/>
            <person name="Reichstadt M."/>
            <person name="Belser C."/>
            <person name="Labadie K."/>
            <person name="Delbac F."/>
            <person name="Ferrandon D."/>
        </authorList>
    </citation>
    <scope>NUCLEOTIDE SEQUENCE [LARGE SCALE GENOMIC DNA]</scope>
    <source>
        <strain evidence="2 3">Franzen</strain>
    </source>
</reference>
<organism evidence="2 3">
    <name type="scientific">Tubulinosema ratisbonensis</name>
    <dbReference type="NCBI Taxonomy" id="291195"/>
    <lineage>
        <taxon>Eukaryota</taxon>
        <taxon>Fungi</taxon>
        <taxon>Fungi incertae sedis</taxon>
        <taxon>Microsporidia</taxon>
        <taxon>Tubulinosematoidea</taxon>
        <taxon>Tubulinosematidae</taxon>
        <taxon>Tubulinosema</taxon>
    </lineage>
</organism>
<feature type="transmembrane region" description="Helical" evidence="1">
    <location>
        <begin position="55"/>
        <end position="73"/>
    </location>
</feature>
<feature type="transmembrane region" description="Helical" evidence="1">
    <location>
        <begin position="117"/>
        <end position="138"/>
    </location>
</feature>
<evidence type="ECO:0008006" key="4">
    <source>
        <dbReference type="Google" id="ProtNLM"/>
    </source>
</evidence>
<gene>
    <name evidence="2" type="ORF">TUBRATIS_18300</name>
</gene>
<dbReference type="VEuPathDB" id="MicrosporidiaDB:TUBRATIS_18300"/>